<dbReference type="Proteomes" id="UP001237642">
    <property type="component" value="Unassembled WGS sequence"/>
</dbReference>
<evidence type="ECO:0000313" key="2">
    <source>
        <dbReference type="Proteomes" id="UP001237642"/>
    </source>
</evidence>
<dbReference type="InterPro" id="IPR012340">
    <property type="entry name" value="NA-bd_OB-fold"/>
</dbReference>
<dbReference type="SUPFAM" id="SSF53756">
    <property type="entry name" value="UDP-Glycosyltransferase/glycogen phosphorylase"/>
    <property type="match status" value="1"/>
</dbReference>
<proteinExistence type="predicted"/>
<dbReference type="SUPFAM" id="SSF50249">
    <property type="entry name" value="Nucleic acid-binding proteins"/>
    <property type="match status" value="2"/>
</dbReference>
<reference evidence="1" key="1">
    <citation type="submission" date="2023-02" db="EMBL/GenBank/DDBJ databases">
        <title>Genome of toxic invasive species Heracleum sosnowskyi carries increased number of genes despite the absence of recent whole-genome duplications.</title>
        <authorList>
            <person name="Schelkunov M."/>
            <person name="Shtratnikova V."/>
            <person name="Makarenko M."/>
            <person name="Klepikova A."/>
            <person name="Omelchenko D."/>
            <person name="Novikova G."/>
            <person name="Obukhova E."/>
            <person name="Bogdanov V."/>
            <person name="Penin A."/>
            <person name="Logacheva M."/>
        </authorList>
    </citation>
    <scope>NUCLEOTIDE SEQUENCE</scope>
    <source>
        <strain evidence="1">Hsosn_3</strain>
        <tissue evidence="1">Leaf</tissue>
    </source>
</reference>
<evidence type="ECO:0000313" key="1">
    <source>
        <dbReference type="EMBL" id="KAK1359343.1"/>
    </source>
</evidence>
<dbReference type="PANTHER" id="PTHR47165">
    <property type="entry name" value="OS03G0429900 PROTEIN"/>
    <property type="match status" value="1"/>
</dbReference>
<organism evidence="1 2">
    <name type="scientific">Heracleum sosnowskyi</name>
    <dbReference type="NCBI Taxonomy" id="360622"/>
    <lineage>
        <taxon>Eukaryota</taxon>
        <taxon>Viridiplantae</taxon>
        <taxon>Streptophyta</taxon>
        <taxon>Embryophyta</taxon>
        <taxon>Tracheophyta</taxon>
        <taxon>Spermatophyta</taxon>
        <taxon>Magnoliopsida</taxon>
        <taxon>eudicotyledons</taxon>
        <taxon>Gunneridae</taxon>
        <taxon>Pentapetalae</taxon>
        <taxon>asterids</taxon>
        <taxon>campanulids</taxon>
        <taxon>Apiales</taxon>
        <taxon>Apiaceae</taxon>
        <taxon>Apioideae</taxon>
        <taxon>apioid superclade</taxon>
        <taxon>Tordylieae</taxon>
        <taxon>Tordyliinae</taxon>
        <taxon>Heracleum</taxon>
    </lineage>
</organism>
<gene>
    <name evidence="1" type="ORF">POM88_043817</name>
</gene>
<dbReference type="AlphaFoldDB" id="A0AAD8M4T8"/>
<dbReference type="PANTHER" id="PTHR47165:SF4">
    <property type="entry name" value="OS03G0429900 PROTEIN"/>
    <property type="match status" value="1"/>
</dbReference>
<dbReference type="Gene3D" id="2.40.50.140">
    <property type="entry name" value="Nucleic acid-binding proteins"/>
    <property type="match status" value="2"/>
</dbReference>
<protein>
    <recommendedName>
        <fullName evidence="3">Replication factor A C-terminal domain-containing protein</fullName>
    </recommendedName>
</protein>
<comment type="caution">
    <text evidence="1">The sequence shown here is derived from an EMBL/GenBank/DDBJ whole genome shotgun (WGS) entry which is preliminary data.</text>
</comment>
<dbReference type="EMBL" id="JAUIZM010000010">
    <property type="protein sequence ID" value="KAK1359343.1"/>
    <property type="molecule type" value="Genomic_DNA"/>
</dbReference>
<dbReference type="Gene3D" id="3.40.50.2000">
    <property type="entry name" value="Glycogen Phosphorylase B"/>
    <property type="match status" value="1"/>
</dbReference>
<name>A0AAD8M4T8_9APIA</name>
<evidence type="ECO:0008006" key="3">
    <source>
        <dbReference type="Google" id="ProtNLM"/>
    </source>
</evidence>
<accession>A0AAD8M4T8</accession>
<reference evidence="1" key="2">
    <citation type="submission" date="2023-05" db="EMBL/GenBank/DDBJ databases">
        <authorList>
            <person name="Schelkunov M.I."/>
        </authorList>
    </citation>
    <scope>NUCLEOTIDE SEQUENCE</scope>
    <source>
        <strain evidence="1">Hsosn_3</strain>
        <tissue evidence="1">Leaf</tissue>
    </source>
</reference>
<keyword evidence="2" id="KW-1185">Reference proteome</keyword>
<sequence>MSDGSSNLKATFWDNFALKINEAVLQATEKPIIIIISSGKIGLWNDEVEISNVSVTRFYLNYKHHSVFQLRRKLAEPNFAEKIMKEQPKKIRELLTLEKITQLGKDYIETEVFTHVNIKNVDDTAIWFINACTTCGRNTELSNGLMVCANCPRTVPHPDKKYKINVAAFDPTGGIDIILCDREIRTLIDKEEQIPTNTKRYCKGLHSGNKNQRVDHNQVYLATNICNGFVKPPQQTFETLNEMSTSQELGIPNVFFWTVNAFTLMCYLHYSRIREFAVQRASTGLKNEHFDHIIDWLPGIGNVRLRDTPSLIWEPVLPDYFVEFCVREISRTHKASAPFQVPQSRRQYQINTIEFMERRLGLY</sequence>